<dbReference type="EMBL" id="OW240914">
    <property type="protein sequence ID" value="CAH2277207.1"/>
    <property type="molecule type" value="Genomic_DNA"/>
</dbReference>
<dbReference type="AlphaFoldDB" id="A0AAD1RSB1"/>
<feature type="region of interest" description="Disordered" evidence="1">
    <location>
        <begin position="107"/>
        <end position="131"/>
    </location>
</feature>
<keyword evidence="3" id="KW-1185">Reference proteome</keyword>
<sequence length="145" mass="15740">MVGGHVVGELLLQVALNALIAHSRHAEMRFTESHRPRQQSGVRQGAPRRGQPWDSSETLHARKSEETDDLPNHDAQLQACGLKLPHYPPPHFGPAGVILVPTSLYSPRQHPAATHSPLLKHSDSDPNSGCTMFQEASHAACTATP</sequence>
<proteinExistence type="predicted"/>
<gene>
    <name evidence="2" type="ORF">PECUL_23A000966</name>
</gene>
<evidence type="ECO:0000313" key="3">
    <source>
        <dbReference type="Proteomes" id="UP001295444"/>
    </source>
</evidence>
<accession>A0AAD1RSB1</accession>
<evidence type="ECO:0000313" key="2">
    <source>
        <dbReference type="EMBL" id="CAH2277207.1"/>
    </source>
</evidence>
<feature type="region of interest" description="Disordered" evidence="1">
    <location>
        <begin position="28"/>
        <end position="83"/>
    </location>
</feature>
<dbReference type="Proteomes" id="UP001295444">
    <property type="component" value="Chromosome 03"/>
</dbReference>
<name>A0AAD1RSB1_PELCU</name>
<evidence type="ECO:0000256" key="1">
    <source>
        <dbReference type="SAM" id="MobiDB-lite"/>
    </source>
</evidence>
<organism evidence="2 3">
    <name type="scientific">Pelobates cultripes</name>
    <name type="common">Western spadefoot toad</name>
    <dbReference type="NCBI Taxonomy" id="61616"/>
    <lineage>
        <taxon>Eukaryota</taxon>
        <taxon>Metazoa</taxon>
        <taxon>Chordata</taxon>
        <taxon>Craniata</taxon>
        <taxon>Vertebrata</taxon>
        <taxon>Euteleostomi</taxon>
        <taxon>Amphibia</taxon>
        <taxon>Batrachia</taxon>
        <taxon>Anura</taxon>
        <taxon>Pelobatoidea</taxon>
        <taxon>Pelobatidae</taxon>
        <taxon>Pelobates</taxon>
    </lineage>
</organism>
<protein>
    <submittedName>
        <fullName evidence="2">Uncharacterized protein</fullName>
    </submittedName>
</protein>
<reference evidence="2" key="1">
    <citation type="submission" date="2022-03" db="EMBL/GenBank/DDBJ databases">
        <authorList>
            <person name="Alioto T."/>
            <person name="Alioto T."/>
            <person name="Gomez Garrido J."/>
        </authorList>
    </citation>
    <scope>NUCLEOTIDE SEQUENCE</scope>
</reference>